<protein>
    <submittedName>
        <fullName evidence="1">Uncharacterized protein</fullName>
    </submittedName>
</protein>
<gene>
    <name evidence="1" type="ORF">H1164_13800</name>
</gene>
<organism evidence="1 2">
    <name type="scientific">Thermoactinomyces daqus</name>
    <dbReference type="NCBI Taxonomy" id="1329516"/>
    <lineage>
        <taxon>Bacteria</taxon>
        <taxon>Bacillati</taxon>
        <taxon>Bacillota</taxon>
        <taxon>Bacilli</taxon>
        <taxon>Bacillales</taxon>
        <taxon>Thermoactinomycetaceae</taxon>
        <taxon>Thermoactinomyces</taxon>
    </lineage>
</organism>
<proteinExistence type="predicted"/>
<reference evidence="1 2" key="1">
    <citation type="submission" date="2020-07" db="EMBL/GenBank/DDBJ databases">
        <authorList>
            <person name="Feng H."/>
        </authorList>
    </citation>
    <scope>NUCLEOTIDE SEQUENCE [LARGE SCALE GENOMIC DNA]</scope>
    <source>
        <strain evidence="2">s-11</strain>
    </source>
</reference>
<comment type="caution">
    <text evidence="1">The sequence shown here is derived from an EMBL/GenBank/DDBJ whole genome shotgun (WGS) entry which is preliminary data.</text>
</comment>
<dbReference type="RefSeq" id="WP_033100780.1">
    <property type="nucleotide sequence ID" value="NZ_JACEIP010000025.1"/>
</dbReference>
<keyword evidence="2" id="KW-1185">Reference proteome</keyword>
<dbReference type="Proteomes" id="UP000530514">
    <property type="component" value="Unassembled WGS sequence"/>
</dbReference>
<evidence type="ECO:0000313" key="1">
    <source>
        <dbReference type="EMBL" id="MBA4543958.1"/>
    </source>
</evidence>
<dbReference type="EMBL" id="JACEIP010000025">
    <property type="protein sequence ID" value="MBA4543958.1"/>
    <property type="molecule type" value="Genomic_DNA"/>
</dbReference>
<evidence type="ECO:0000313" key="2">
    <source>
        <dbReference type="Proteomes" id="UP000530514"/>
    </source>
</evidence>
<name>A0A7W2AJK5_9BACL</name>
<dbReference type="AlphaFoldDB" id="A0A7W2AJK5"/>
<sequence length="356" mass="42029">MPRDELERYGMQVPYKDEDKTKSAFVSLKLALKAYFSTDIVHHHDLDGINVDTEHDEYLTTLLRYQEIYLQTIFHFHHFFELLIKDTLRKVHPLLPVKLSKLDDKNSKKIIEVMNNTRAIFRDETVEFSTALSRLVSLTRTDYNQPLCELFKNDYNHRTLTFLNQCRNRAWHKGTWVLRYTELDKFIGQRVLPLVLEAINNSLYKGFERSWMYEKPIASIDPIQNIIDLTKKDQIDYNQIALNKAIGRACYNIPKKGRMLFKSYKRSKGVLKAKALIEESGDIYDIRECFVCGYESLILFKEEDWDYDDNGEMIDGWWKILMAECETCKLKIFDRFGEPSVYDSNIPKLWLGGDLK</sequence>
<dbReference type="OrthoDB" id="2662485at2"/>
<accession>A0A7W2AJK5</accession>